<comment type="caution">
    <text evidence="1">The sequence shown here is derived from an EMBL/GenBank/DDBJ whole genome shotgun (WGS) entry which is preliminary data.</text>
</comment>
<organism evidence="1 2">
    <name type="scientific">Novosphingobium mangrovi</name>
    <name type="common">ex Hu et al. 2023</name>
    <dbReference type="NCBI Taxonomy" id="2930094"/>
    <lineage>
        <taxon>Bacteria</taxon>
        <taxon>Pseudomonadati</taxon>
        <taxon>Pseudomonadota</taxon>
        <taxon>Alphaproteobacteria</taxon>
        <taxon>Sphingomonadales</taxon>
        <taxon>Sphingomonadaceae</taxon>
        <taxon>Novosphingobium</taxon>
    </lineage>
</organism>
<keyword evidence="2" id="KW-1185">Reference proteome</keyword>
<dbReference type="Gene3D" id="3.40.50.300">
    <property type="entry name" value="P-loop containing nucleotide triphosphate hydrolases"/>
    <property type="match status" value="1"/>
</dbReference>
<dbReference type="InterPro" id="IPR027417">
    <property type="entry name" value="P-loop_NTPase"/>
</dbReference>
<dbReference type="RefSeq" id="WP_243797079.1">
    <property type="nucleotide sequence ID" value="NZ_JALHAT010000003.1"/>
</dbReference>
<dbReference type="Proteomes" id="UP001162802">
    <property type="component" value="Unassembled WGS sequence"/>
</dbReference>
<evidence type="ECO:0000313" key="2">
    <source>
        <dbReference type="Proteomes" id="UP001162802"/>
    </source>
</evidence>
<name>A0ABT0A976_9SPHN</name>
<reference evidence="1" key="1">
    <citation type="submission" date="2022-03" db="EMBL/GenBank/DDBJ databases">
        <title>Identification of a novel bacterium isolated from mangrove sediments.</title>
        <authorList>
            <person name="Pan X."/>
        </authorList>
    </citation>
    <scope>NUCLEOTIDE SEQUENCE</scope>
    <source>
        <strain evidence="1">B2637</strain>
    </source>
</reference>
<dbReference type="EMBL" id="JALHAT010000003">
    <property type="protein sequence ID" value="MCJ1959737.1"/>
    <property type="molecule type" value="Genomic_DNA"/>
</dbReference>
<sequence length="252" mass="27028">MTSHPSLSLPTAAELGATRLGEQQGARWTPGQAGEATAHGEIFAAGDEGAGAALALALALDRQQARAPDPLADTPDTRMWLWVQDRKALTHSGRPYRAGLPESLRDRLIHVAVKSPEDALFALEEGLRCRDLAFVIGEISGNPRALDMTASRRLGLAAERHGVPFWLVRLDARRDLSSARMRWEVASAPSLAPRWNAQAPGAPSWQAQLFRARRHPPGQWLLRGDGRLVAETGGAAPELQNTLARAKGGGGA</sequence>
<protein>
    <recommendedName>
        <fullName evidence="3">RecA-like protein</fullName>
    </recommendedName>
</protein>
<dbReference type="SUPFAM" id="SSF52540">
    <property type="entry name" value="P-loop containing nucleoside triphosphate hydrolases"/>
    <property type="match status" value="1"/>
</dbReference>
<gene>
    <name evidence="1" type="ORF">MTR65_03455</name>
</gene>
<evidence type="ECO:0008006" key="3">
    <source>
        <dbReference type="Google" id="ProtNLM"/>
    </source>
</evidence>
<accession>A0ABT0A976</accession>
<proteinExistence type="predicted"/>
<evidence type="ECO:0000313" key="1">
    <source>
        <dbReference type="EMBL" id="MCJ1959737.1"/>
    </source>
</evidence>